<accession>A0A315V968</accession>
<dbReference type="PROSITE" id="PS50835">
    <property type="entry name" value="IG_LIKE"/>
    <property type="match status" value="1"/>
</dbReference>
<name>A0A315V968_GAMAF</name>
<dbReference type="InterPro" id="IPR050504">
    <property type="entry name" value="IgSF_BTN/MOG"/>
</dbReference>
<dbReference type="InterPro" id="IPR003599">
    <property type="entry name" value="Ig_sub"/>
</dbReference>
<dbReference type="Proteomes" id="UP000250572">
    <property type="component" value="Unassembled WGS sequence"/>
</dbReference>
<protein>
    <recommendedName>
        <fullName evidence="6">Ig-like domain-containing protein</fullName>
    </recommendedName>
</protein>
<dbReference type="Pfam" id="PF22705">
    <property type="entry name" value="C2-set_3"/>
    <property type="match status" value="1"/>
</dbReference>
<dbReference type="Pfam" id="PF07686">
    <property type="entry name" value="V-set"/>
    <property type="match status" value="1"/>
</dbReference>
<evidence type="ECO:0000256" key="2">
    <source>
        <dbReference type="ARBA" id="ARBA00023136"/>
    </source>
</evidence>
<evidence type="ECO:0000313" key="7">
    <source>
        <dbReference type="EMBL" id="PWA19861.1"/>
    </source>
</evidence>
<sequence length="518" mass="56810">MAQVHRGYRRPLVKSLKFISRTSRTDSRTFPRFSAAAVGFLSVVCILSSSTVSADVAPKTVVAYENETVTLPCRTNQTSDLLTVEWSKAEMTPNITLLYRHGRETVEEKHSDFRNRTNLILEEVKHGNISQVISKLRLSDAGRYLCRTMVGKQRQVEAALDLIVGAASEPGLTFVRSGASGGLTLECSAKRWFPEPEITFYDEKGNEIEAELPRTDQVSGAGGFNVKRRASLQIVTNRVSCRVHQPLLKNTRYANIYIPDDCMRSCTNSIVWSIVGSVLGTAAVLASCAYFLWKKFGCSCKSANFLLPLLEQAKAFCSNSCLDKSPLPLQPPSPSTENAINTRLQAEIERLKSHISKKDEIISKQTAELEELKSKCSKQEQQNQPTTNSSSSLNASHQVTPTLDHSNTPPAATSAGHNPKSGKASKAKNPKPAGSEQARLPAPPKKDRPKSTSDLFTNNSSTSSRSSSASTLKEIKIPRSVSFSGSRPGVARSPRRYTMANPFSVLENLTEESESLIR</sequence>
<dbReference type="SUPFAM" id="SSF48726">
    <property type="entry name" value="Immunoglobulin"/>
    <property type="match status" value="1"/>
</dbReference>
<dbReference type="InterPro" id="IPR007110">
    <property type="entry name" value="Ig-like_dom"/>
</dbReference>
<dbReference type="PANTHER" id="PTHR24100">
    <property type="entry name" value="BUTYROPHILIN"/>
    <property type="match status" value="1"/>
</dbReference>
<dbReference type="GO" id="GO:0050852">
    <property type="term" value="P:T cell receptor signaling pathway"/>
    <property type="evidence" value="ECO:0007669"/>
    <property type="project" value="TreeGrafter"/>
</dbReference>
<dbReference type="AlphaFoldDB" id="A0A315V968"/>
<keyword evidence="2 5" id="KW-0472">Membrane</keyword>
<proteinExistence type="predicted"/>
<comment type="caution">
    <text evidence="7">The sequence shown here is derived from an EMBL/GenBank/DDBJ whole genome shotgun (WGS) entry which is preliminary data.</text>
</comment>
<keyword evidence="5" id="KW-0812">Transmembrane</keyword>
<evidence type="ECO:0000313" key="8">
    <source>
        <dbReference type="Proteomes" id="UP000250572"/>
    </source>
</evidence>
<evidence type="ECO:0000259" key="6">
    <source>
        <dbReference type="PROSITE" id="PS50835"/>
    </source>
</evidence>
<evidence type="ECO:0000256" key="5">
    <source>
        <dbReference type="SAM" id="Phobius"/>
    </source>
</evidence>
<feature type="domain" description="Ig-like" evidence="6">
    <location>
        <begin position="31"/>
        <end position="157"/>
    </location>
</feature>
<feature type="region of interest" description="Disordered" evidence="4">
    <location>
        <begin position="373"/>
        <end position="495"/>
    </location>
</feature>
<organism evidence="7 8">
    <name type="scientific">Gambusia affinis</name>
    <name type="common">Western mosquitofish</name>
    <name type="synonym">Heterandria affinis</name>
    <dbReference type="NCBI Taxonomy" id="33528"/>
    <lineage>
        <taxon>Eukaryota</taxon>
        <taxon>Metazoa</taxon>
        <taxon>Chordata</taxon>
        <taxon>Craniata</taxon>
        <taxon>Vertebrata</taxon>
        <taxon>Euteleostomi</taxon>
        <taxon>Actinopterygii</taxon>
        <taxon>Neopterygii</taxon>
        <taxon>Teleostei</taxon>
        <taxon>Neoteleostei</taxon>
        <taxon>Acanthomorphata</taxon>
        <taxon>Ovalentaria</taxon>
        <taxon>Atherinomorphae</taxon>
        <taxon>Cyprinodontiformes</taxon>
        <taxon>Poeciliidae</taxon>
        <taxon>Poeciliinae</taxon>
        <taxon>Gambusia</taxon>
    </lineage>
</organism>
<dbReference type="GO" id="GO:0009897">
    <property type="term" value="C:external side of plasma membrane"/>
    <property type="evidence" value="ECO:0007669"/>
    <property type="project" value="TreeGrafter"/>
</dbReference>
<feature type="compositionally biased region" description="Low complexity" evidence="4">
    <location>
        <begin position="379"/>
        <end position="392"/>
    </location>
</feature>
<dbReference type="EMBL" id="NHOQ01002060">
    <property type="protein sequence ID" value="PWA19861.1"/>
    <property type="molecule type" value="Genomic_DNA"/>
</dbReference>
<dbReference type="GO" id="GO:0001817">
    <property type="term" value="P:regulation of cytokine production"/>
    <property type="evidence" value="ECO:0007669"/>
    <property type="project" value="TreeGrafter"/>
</dbReference>
<dbReference type="STRING" id="33528.ENSGAFP00000011163"/>
<dbReference type="InterPro" id="IPR053896">
    <property type="entry name" value="BTN3A2-like_Ig-C"/>
</dbReference>
<dbReference type="GO" id="GO:0005102">
    <property type="term" value="F:signaling receptor binding"/>
    <property type="evidence" value="ECO:0007669"/>
    <property type="project" value="TreeGrafter"/>
</dbReference>
<keyword evidence="3" id="KW-0393">Immunoglobulin domain</keyword>
<keyword evidence="5" id="KW-1133">Transmembrane helix</keyword>
<feature type="transmembrane region" description="Helical" evidence="5">
    <location>
        <begin position="270"/>
        <end position="293"/>
    </location>
</feature>
<feature type="compositionally biased region" description="Low complexity" evidence="4">
    <location>
        <begin position="457"/>
        <end position="471"/>
    </location>
</feature>
<dbReference type="SMART" id="SM00409">
    <property type="entry name" value="IG"/>
    <property type="match status" value="1"/>
</dbReference>
<dbReference type="Gene3D" id="2.60.40.10">
    <property type="entry name" value="Immunoglobulins"/>
    <property type="match status" value="2"/>
</dbReference>
<feature type="compositionally biased region" description="Polar residues" evidence="4">
    <location>
        <begin position="393"/>
        <end position="411"/>
    </location>
</feature>
<dbReference type="PANTHER" id="PTHR24100:SF151">
    <property type="entry name" value="ICOS LIGAND"/>
    <property type="match status" value="1"/>
</dbReference>
<dbReference type="InterPro" id="IPR013783">
    <property type="entry name" value="Ig-like_fold"/>
</dbReference>
<comment type="subcellular location">
    <subcellularLocation>
        <location evidence="1">Membrane</location>
    </subcellularLocation>
</comment>
<dbReference type="InterPro" id="IPR013106">
    <property type="entry name" value="Ig_V-set"/>
</dbReference>
<dbReference type="InterPro" id="IPR036179">
    <property type="entry name" value="Ig-like_dom_sf"/>
</dbReference>
<evidence type="ECO:0000256" key="3">
    <source>
        <dbReference type="ARBA" id="ARBA00023319"/>
    </source>
</evidence>
<reference evidence="7 8" key="1">
    <citation type="journal article" date="2018" name="G3 (Bethesda)">
        <title>A High-Quality Reference Genome for the Invasive Mosquitofish Gambusia affinis Using a Chicago Library.</title>
        <authorList>
            <person name="Hoffberg S.L."/>
            <person name="Troendle N.J."/>
            <person name="Glenn T.C."/>
            <person name="Mahmud O."/>
            <person name="Louha S."/>
            <person name="Chalopin D."/>
            <person name="Bennetzen J.L."/>
            <person name="Mauricio R."/>
        </authorList>
    </citation>
    <scope>NUCLEOTIDE SEQUENCE [LARGE SCALE GENOMIC DNA]</scope>
    <source>
        <strain evidence="7">NE01/NJP1002.9</strain>
        <tissue evidence="7">Muscle</tissue>
    </source>
</reference>
<gene>
    <name evidence="7" type="ORF">CCH79_00015895</name>
</gene>
<evidence type="ECO:0000256" key="1">
    <source>
        <dbReference type="ARBA" id="ARBA00004370"/>
    </source>
</evidence>
<evidence type="ECO:0000256" key="4">
    <source>
        <dbReference type="SAM" id="MobiDB-lite"/>
    </source>
</evidence>
<keyword evidence="8" id="KW-1185">Reference proteome</keyword>